<dbReference type="InterPro" id="IPR013130">
    <property type="entry name" value="Fe3_Rdtase_TM_dom"/>
</dbReference>
<keyword evidence="9" id="KW-0560">Oxidoreductase</keyword>
<organism evidence="15 16">
    <name type="scientific">Dimorphilus gyrociliatus</name>
    <dbReference type="NCBI Taxonomy" id="2664684"/>
    <lineage>
        <taxon>Eukaryota</taxon>
        <taxon>Metazoa</taxon>
        <taxon>Spiralia</taxon>
        <taxon>Lophotrochozoa</taxon>
        <taxon>Annelida</taxon>
        <taxon>Polychaeta</taxon>
        <taxon>Polychaeta incertae sedis</taxon>
        <taxon>Dinophilidae</taxon>
        <taxon>Dimorphilus</taxon>
    </lineage>
</organism>
<dbReference type="InterPro" id="IPR017927">
    <property type="entry name" value="FAD-bd_FR_type"/>
</dbReference>
<evidence type="ECO:0000256" key="13">
    <source>
        <dbReference type="SAM" id="Phobius"/>
    </source>
</evidence>
<keyword evidence="4 13" id="KW-0812">Transmembrane</keyword>
<evidence type="ECO:0000256" key="2">
    <source>
        <dbReference type="ARBA" id="ARBA00022617"/>
    </source>
</evidence>
<dbReference type="OrthoDB" id="167398at2759"/>
<sequence length="560" mass="64655">MFLNSLRSETPKWIILILWILANIGMFIGFFVKYQVSDEYFYLRKIVGINLAVARASASCLNLNCTLLLLPVCRNLISFWRVSCQRCKTNVRRQLDNNIIFHKFIAYAICLFTAMHYYSHTVNFERFIDAHHQEGLLSKLSNLGNAKNQTYINPIRSPNTNPMLELVKCVAGITGVIMTMALVIIVSSSTQLIRRSYFEAFWFTHHLFVLFYIFLVTHGLGGMVRKQSNVAQHDPEKCQNLLWGGANSKNCPVPQFEPPGVSSWKWVIGPICLYLLERFLRFLKSLRPVNIFEVIQHPSKVIEIRLHKEKLDPMPGEYVLLKCMEISKLEWHPFTLTSAPDDNYLSVHIRVAGDWTEKLYEICTAERRQKPKLAIDGPFGTATEDVFRYQVDVMIGAGIGITPFASVLKHIWHKLQQSSEKPIKLRKVHFFWICGSTASFEWFRELLSDLELKIRNSGSPDFLSYHVYLTRGWDNRMARDIVSRDRESKDPLTGLSQKTFFGRPEWPKLFQSFLHDHPGVKIGVFCCAPSGLVKEVNKCCQDYSSSNEQNTEFIFNTEHF</sequence>
<dbReference type="InterPro" id="IPR050369">
    <property type="entry name" value="RBOH/FRE"/>
</dbReference>
<keyword evidence="10" id="KW-0408">Iron</keyword>
<evidence type="ECO:0000256" key="3">
    <source>
        <dbReference type="ARBA" id="ARBA00022630"/>
    </source>
</evidence>
<dbReference type="GO" id="GO:0042554">
    <property type="term" value="P:superoxide anion generation"/>
    <property type="evidence" value="ECO:0007669"/>
    <property type="project" value="TreeGrafter"/>
</dbReference>
<evidence type="ECO:0000256" key="9">
    <source>
        <dbReference type="ARBA" id="ARBA00023002"/>
    </source>
</evidence>
<evidence type="ECO:0000256" key="12">
    <source>
        <dbReference type="ARBA" id="ARBA00049908"/>
    </source>
</evidence>
<dbReference type="Pfam" id="PF08022">
    <property type="entry name" value="FAD_binding_8"/>
    <property type="match status" value="1"/>
</dbReference>
<dbReference type="PROSITE" id="PS51384">
    <property type="entry name" value="FAD_FR"/>
    <property type="match status" value="1"/>
</dbReference>
<dbReference type="PANTHER" id="PTHR11972">
    <property type="entry name" value="NADPH OXIDASE"/>
    <property type="match status" value="1"/>
</dbReference>
<feature type="transmembrane region" description="Helical" evidence="13">
    <location>
        <begin position="200"/>
        <end position="220"/>
    </location>
</feature>
<dbReference type="CDD" id="cd06186">
    <property type="entry name" value="NOX_Duox_like_FAD_NADP"/>
    <property type="match status" value="1"/>
</dbReference>
<keyword evidence="3" id="KW-0285">Flavoprotein</keyword>
<evidence type="ECO:0000256" key="4">
    <source>
        <dbReference type="ARBA" id="ARBA00022692"/>
    </source>
</evidence>
<dbReference type="PANTHER" id="PTHR11972:SF153">
    <property type="entry name" value="SUPEROXIDE-GENERATING NADPH OXIDASE HEAVY CHAIN SUBUNIT A"/>
    <property type="match status" value="1"/>
</dbReference>
<keyword evidence="5" id="KW-0479">Metal-binding</keyword>
<evidence type="ECO:0000256" key="8">
    <source>
        <dbReference type="ARBA" id="ARBA00022989"/>
    </source>
</evidence>
<dbReference type="Pfam" id="PF08030">
    <property type="entry name" value="NAD_binding_6"/>
    <property type="match status" value="1"/>
</dbReference>
<evidence type="ECO:0000256" key="11">
    <source>
        <dbReference type="ARBA" id="ARBA00023136"/>
    </source>
</evidence>
<evidence type="ECO:0000256" key="10">
    <source>
        <dbReference type="ARBA" id="ARBA00023004"/>
    </source>
</evidence>
<evidence type="ECO:0000313" key="16">
    <source>
        <dbReference type="Proteomes" id="UP000549394"/>
    </source>
</evidence>
<comment type="subcellular location">
    <subcellularLocation>
        <location evidence="1">Membrane</location>
        <topology evidence="1">Multi-pass membrane protein</topology>
    </subcellularLocation>
</comment>
<dbReference type="SUPFAM" id="SSF52343">
    <property type="entry name" value="Ferredoxin reductase-like, C-terminal NADP-linked domain"/>
    <property type="match status" value="1"/>
</dbReference>
<comment type="catalytic activity">
    <reaction evidence="12">
        <text>NADPH + 2 O2 = 2 superoxide + NADP(+) + H(+)</text>
        <dbReference type="Rhea" id="RHEA:63180"/>
        <dbReference type="ChEBI" id="CHEBI:15378"/>
        <dbReference type="ChEBI" id="CHEBI:15379"/>
        <dbReference type="ChEBI" id="CHEBI:18421"/>
        <dbReference type="ChEBI" id="CHEBI:57783"/>
        <dbReference type="ChEBI" id="CHEBI:58349"/>
    </reaction>
</comment>
<dbReference type="Gene3D" id="2.40.30.10">
    <property type="entry name" value="Translation factors"/>
    <property type="match status" value="1"/>
</dbReference>
<dbReference type="Gene3D" id="3.40.50.80">
    <property type="entry name" value="Nucleotide-binding domain of ferredoxin-NADP reductase (FNR) module"/>
    <property type="match status" value="1"/>
</dbReference>
<keyword evidence="7" id="KW-0521">NADP</keyword>
<dbReference type="FunFam" id="2.40.30.10:FF:000059">
    <property type="entry name" value="dual oxidase isoform X1"/>
    <property type="match status" value="1"/>
</dbReference>
<dbReference type="PRINTS" id="PR00466">
    <property type="entry name" value="GP91PHOX"/>
</dbReference>
<evidence type="ECO:0000256" key="5">
    <source>
        <dbReference type="ARBA" id="ARBA00022723"/>
    </source>
</evidence>
<protein>
    <submittedName>
        <fullName evidence="15">DgyrCDS6183</fullName>
    </submittedName>
</protein>
<dbReference type="GO" id="GO:0043020">
    <property type="term" value="C:NADPH oxidase complex"/>
    <property type="evidence" value="ECO:0007669"/>
    <property type="project" value="TreeGrafter"/>
</dbReference>
<keyword evidence="11 13" id="KW-0472">Membrane</keyword>
<reference evidence="15 16" key="1">
    <citation type="submission" date="2020-08" db="EMBL/GenBank/DDBJ databases">
        <authorList>
            <person name="Hejnol A."/>
        </authorList>
    </citation>
    <scope>NUCLEOTIDE SEQUENCE [LARGE SCALE GENOMIC DNA]</scope>
</reference>
<proteinExistence type="predicted"/>
<dbReference type="InterPro" id="IPR013121">
    <property type="entry name" value="Fe_red_NAD-bd_6"/>
</dbReference>
<dbReference type="GO" id="GO:0042742">
    <property type="term" value="P:defense response to bacterium"/>
    <property type="evidence" value="ECO:0007669"/>
    <property type="project" value="UniProtKB-ARBA"/>
</dbReference>
<accession>A0A7I8VN38</accession>
<comment type="caution">
    <text evidence="15">The sequence shown here is derived from an EMBL/GenBank/DDBJ whole genome shotgun (WGS) entry which is preliminary data.</text>
</comment>
<feature type="transmembrane region" description="Helical" evidence="13">
    <location>
        <begin position="170"/>
        <end position="188"/>
    </location>
</feature>
<gene>
    <name evidence="15" type="ORF">DGYR_LOCUS5941</name>
</gene>
<feature type="transmembrane region" description="Helical" evidence="13">
    <location>
        <begin position="98"/>
        <end position="118"/>
    </location>
</feature>
<keyword evidence="2" id="KW-0349">Heme</keyword>
<dbReference type="AlphaFoldDB" id="A0A7I8VN38"/>
<keyword evidence="16" id="KW-1185">Reference proteome</keyword>
<dbReference type="GO" id="GO:0016175">
    <property type="term" value="F:superoxide-generating NAD(P)H oxidase activity"/>
    <property type="evidence" value="ECO:0007669"/>
    <property type="project" value="UniProtKB-ARBA"/>
</dbReference>
<dbReference type="GO" id="GO:0009653">
    <property type="term" value="P:anatomical structure morphogenesis"/>
    <property type="evidence" value="ECO:0007669"/>
    <property type="project" value="UniProtKB-ARBA"/>
</dbReference>
<feature type="transmembrane region" description="Helical" evidence="13">
    <location>
        <begin position="52"/>
        <end position="77"/>
    </location>
</feature>
<evidence type="ECO:0000256" key="6">
    <source>
        <dbReference type="ARBA" id="ARBA00022827"/>
    </source>
</evidence>
<dbReference type="SUPFAM" id="SSF63380">
    <property type="entry name" value="Riboflavin synthase domain-like"/>
    <property type="match status" value="1"/>
</dbReference>
<dbReference type="InterPro" id="IPR017938">
    <property type="entry name" value="Riboflavin_synthase-like_b-brl"/>
</dbReference>
<evidence type="ECO:0000256" key="7">
    <source>
        <dbReference type="ARBA" id="ARBA00022857"/>
    </source>
</evidence>
<dbReference type="InterPro" id="IPR013112">
    <property type="entry name" value="FAD-bd_8"/>
</dbReference>
<dbReference type="SFLD" id="SFLDG01168">
    <property type="entry name" value="Ferric_reductase_subgroup_(FRE"/>
    <property type="match status" value="1"/>
</dbReference>
<dbReference type="SFLD" id="SFLDS00052">
    <property type="entry name" value="Ferric_Reductase_Domain"/>
    <property type="match status" value="1"/>
</dbReference>
<dbReference type="Pfam" id="PF01794">
    <property type="entry name" value="Ferric_reduct"/>
    <property type="match status" value="1"/>
</dbReference>
<evidence type="ECO:0000313" key="15">
    <source>
        <dbReference type="EMBL" id="CAD5117411.1"/>
    </source>
</evidence>
<dbReference type="InterPro" id="IPR039261">
    <property type="entry name" value="FNR_nucleotide-bd"/>
</dbReference>
<dbReference type="FunFam" id="3.40.50.80:FF:000004">
    <property type="entry name" value="NADPH oxidase isoform 2"/>
    <property type="match status" value="1"/>
</dbReference>
<feature type="transmembrane region" description="Helical" evidence="13">
    <location>
        <begin position="12"/>
        <end position="32"/>
    </location>
</feature>
<keyword evidence="8 13" id="KW-1133">Transmembrane helix</keyword>
<dbReference type="SFLD" id="SFLDG01169">
    <property type="entry name" value="NADPH_oxidase_subgroup_(NOX)"/>
    <property type="match status" value="1"/>
</dbReference>
<name>A0A7I8VN38_9ANNE</name>
<dbReference type="GO" id="GO:0046872">
    <property type="term" value="F:metal ion binding"/>
    <property type="evidence" value="ECO:0007669"/>
    <property type="project" value="UniProtKB-KW"/>
</dbReference>
<dbReference type="Proteomes" id="UP000549394">
    <property type="component" value="Unassembled WGS sequence"/>
</dbReference>
<dbReference type="InterPro" id="IPR000778">
    <property type="entry name" value="Cyt_b245_heavy_chain"/>
</dbReference>
<keyword evidence="6" id="KW-0274">FAD</keyword>
<feature type="domain" description="FAD-binding FR-type" evidence="14">
    <location>
        <begin position="284"/>
        <end position="385"/>
    </location>
</feature>
<evidence type="ECO:0000259" key="14">
    <source>
        <dbReference type="PROSITE" id="PS51384"/>
    </source>
</evidence>
<evidence type="ECO:0000256" key="1">
    <source>
        <dbReference type="ARBA" id="ARBA00004141"/>
    </source>
</evidence>
<dbReference type="EMBL" id="CAJFCJ010000007">
    <property type="protein sequence ID" value="CAD5117411.1"/>
    <property type="molecule type" value="Genomic_DNA"/>
</dbReference>